<dbReference type="EMBL" id="AZBU02000001">
    <property type="protein sequence ID" value="TMS34332.1"/>
    <property type="molecule type" value="Genomic_DNA"/>
</dbReference>
<protein>
    <submittedName>
        <fullName evidence="1">Uncharacterized protein</fullName>
    </submittedName>
</protein>
<keyword evidence="2" id="KW-1185">Reference proteome</keyword>
<proteinExistence type="predicted"/>
<dbReference type="Proteomes" id="UP000298663">
    <property type="component" value="Unassembled WGS sequence"/>
</dbReference>
<reference evidence="1 2" key="1">
    <citation type="journal article" date="2015" name="Genome Biol.">
        <title>Comparative genomics of Steinernema reveals deeply conserved gene regulatory networks.</title>
        <authorList>
            <person name="Dillman A.R."/>
            <person name="Macchietto M."/>
            <person name="Porter C.F."/>
            <person name="Rogers A."/>
            <person name="Williams B."/>
            <person name="Antoshechkin I."/>
            <person name="Lee M.M."/>
            <person name="Goodwin Z."/>
            <person name="Lu X."/>
            <person name="Lewis E.E."/>
            <person name="Goodrich-Blair H."/>
            <person name="Stock S.P."/>
            <person name="Adams B.J."/>
            <person name="Sternberg P.W."/>
            <person name="Mortazavi A."/>
        </authorList>
    </citation>
    <scope>NUCLEOTIDE SEQUENCE [LARGE SCALE GENOMIC DNA]</scope>
    <source>
        <strain evidence="1 2">ALL</strain>
    </source>
</reference>
<organism evidence="1 2">
    <name type="scientific">Steinernema carpocapsae</name>
    <name type="common">Entomopathogenic nematode</name>
    <dbReference type="NCBI Taxonomy" id="34508"/>
    <lineage>
        <taxon>Eukaryota</taxon>
        <taxon>Metazoa</taxon>
        <taxon>Ecdysozoa</taxon>
        <taxon>Nematoda</taxon>
        <taxon>Chromadorea</taxon>
        <taxon>Rhabditida</taxon>
        <taxon>Tylenchina</taxon>
        <taxon>Panagrolaimomorpha</taxon>
        <taxon>Strongyloidoidea</taxon>
        <taxon>Steinernematidae</taxon>
        <taxon>Steinernema</taxon>
    </lineage>
</organism>
<name>A0A4U8UN02_STECR</name>
<comment type="caution">
    <text evidence="1">The sequence shown here is derived from an EMBL/GenBank/DDBJ whole genome shotgun (WGS) entry which is preliminary data.</text>
</comment>
<evidence type="ECO:0000313" key="2">
    <source>
        <dbReference type="Proteomes" id="UP000298663"/>
    </source>
</evidence>
<evidence type="ECO:0000313" key="1">
    <source>
        <dbReference type="EMBL" id="TMS34332.1"/>
    </source>
</evidence>
<reference evidence="1 2" key="2">
    <citation type="journal article" date="2019" name="G3 (Bethesda)">
        <title>Hybrid Assembly of the Genome of the Entomopathogenic Nematode Steinernema carpocapsae Identifies the X-Chromosome.</title>
        <authorList>
            <person name="Serra L."/>
            <person name="Macchietto M."/>
            <person name="Macias-Munoz A."/>
            <person name="McGill C.J."/>
            <person name="Rodriguez I.M."/>
            <person name="Rodriguez B."/>
            <person name="Murad R."/>
            <person name="Mortazavi A."/>
        </authorList>
    </citation>
    <scope>NUCLEOTIDE SEQUENCE [LARGE SCALE GENOMIC DNA]</scope>
    <source>
        <strain evidence="1 2">ALL</strain>
    </source>
</reference>
<accession>A0A4U8UN02</accession>
<dbReference type="AlphaFoldDB" id="A0A4U8UN02"/>
<gene>
    <name evidence="1" type="ORF">L596_001956</name>
</gene>
<sequence>MPKLGLNAVRSVPFWQFLSALAVLPRCFVCSRVSFRVLTFNSHHFRAKSKVRTSFCLFGPEIFLILG</sequence>